<dbReference type="AlphaFoldDB" id="C0XU12"/>
<comment type="caution">
    <text evidence="1">The sequence shown here is derived from an EMBL/GenBank/DDBJ whole genome shotgun (WGS) entry which is preliminary data.</text>
</comment>
<dbReference type="Proteomes" id="UP000006196">
    <property type="component" value="Unassembled WGS sequence"/>
</dbReference>
<evidence type="ECO:0000313" key="2">
    <source>
        <dbReference type="Proteomes" id="UP000006196"/>
    </source>
</evidence>
<gene>
    <name evidence="1" type="ORF">HMPREF0298_1932</name>
</gene>
<name>C0XU12_CORLD</name>
<dbReference type="EMBL" id="ACHJ01000159">
    <property type="protein sequence ID" value="EEI16274.1"/>
    <property type="molecule type" value="Genomic_DNA"/>
</dbReference>
<organism evidence="1 2">
    <name type="scientific">Corynebacterium lipophiloflavum (strain ATCC 700352 / DSM 44291 / CCUG 37336 / JCM 10383 / DMMZ 1944)</name>
    <dbReference type="NCBI Taxonomy" id="525263"/>
    <lineage>
        <taxon>Bacteria</taxon>
        <taxon>Bacillati</taxon>
        <taxon>Actinomycetota</taxon>
        <taxon>Actinomycetes</taxon>
        <taxon>Mycobacteriales</taxon>
        <taxon>Corynebacteriaceae</taxon>
        <taxon>Corynebacterium</taxon>
    </lineage>
</organism>
<dbReference type="STRING" id="525263.HMPREF0298_1932"/>
<protein>
    <submittedName>
        <fullName evidence="1">Uncharacterized protein</fullName>
    </submittedName>
</protein>
<evidence type="ECO:0000313" key="1">
    <source>
        <dbReference type="EMBL" id="EEI16274.1"/>
    </source>
</evidence>
<proteinExistence type="predicted"/>
<sequence length="90" mass="10168">MPAEIDGDDLFRQAMELPQVKAKVHERATKIASRTRRDLARAEIDATVEIVEYHTPSGRASLNIRGTVKDPSDKRQAARIARRAGRAFRR</sequence>
<keyword evidence="2" id="KW-1185">Reference proteome</keyword>
<reference evidence="1" key="1">
    <citation type="submission" date="2009-01" db="EMBL/GenBank/DDBJ databases">
        <authorList>
            <person name="Qin X."/>
            <person name="Bachman B."/>
            <person name="Battles P."/>
            <person name="Bell A."/>
            <person name="Bess C."/>
            <person name="Bickham C."/>
            <person name="Chaboub L."/>
            <person name="Chen D."/>
            <person name="Coyle M."/>
            <person name="Deiros D.R."/>
            <person name="Dinh H."/>
            <person name="Forbes L."/>
            <person name="Fowler G."/>
            <person name="Francisco L."/>
            <person name="Fu Q."/>
            <person name="Gubbala S."/>
            <person name="Hale W."/>
            <person name="Han Y."/>
            <person name="Hemphill L."/>
            <person name="Highlander S.K."/>
            <person name="Hirani K."/>
            <person name="Hogues M."/>
            <person name="Jackson L."/>
            <person name="Jakkamsetti A."/>
            <person name="Javaid M."/>
            <person name="Jiang H."/>
            <person name="Korchina V."/>
            <person name="Kovar C."/>
            <person name="Lara F."/>
            <person name="Lee S."/>
            <person name="Mata R."/>
            <person name="Mathew T."/>
            <person name="Moen C."/>
            <person name="Morales K."/>
            <person name="Munidasa M."/>
            <person name="Nazareth L."/>
            <person name="Ngo R."/>
            <person name="Nguyen L."/>
            <person name="Okwuonu G."/>
            <person name="Ongeri F."/>
            <person name="Patil S."/>
            <person name="Petrosino J."/>
            <person name="Pham C."/>
            <person name="Pham P."/>
            <person name="Pu L.-L."/>
            <person name="Puazo M."/>
            <person name="Raj R."/>
            <person name="Reid J."/>
            <person name="Rouhana J."/>
            <person name="Saada N."/>
            <person name="Shang Y."/>
            <person name="Simmons D."/>
            <person name="Thornton R."/>
            <person name="Warren J."/>
            <person name="Weissenberger G."/>
            <person name="Zhang J."/>
            <person name="Zhang L."/>
            <person name="Zhou C."/>
            <person name="Zhu D."/>
            <person name="Muzny D."/>
            <person name="Worley K."/>
            <person name="Gibbs R."/>
        </authorList>
    </citation>
    <scope>NUCLEOTIDE SEQUENCE [LARGE SCALE GENOMIC DNA]</scope>
    <source>
        <strain evidence="1">DSM 44291</strain>
    </source>
</reference>
<dbReference type="RefSeq" id="WP_006839225.1">
    <property type="nucleotide sequence ID" value="NZ_GG667191.1"/>
</dbReference>
<dbReference type="HOGENOM" id="CLU_2435835_0_0_11"/>
<accession>C0XU12</accession>